<evidence type="ECO:0000256" key="1">
    <source>
        <dbReference type="SAM" id="Phobius"/>
    </source>
</evidence>
<dbReference type="Proteomes" id="UP000609874">
    <property type="component" value="Unassembled WGS sequence"/>
</dbReference>
<protein>
    <submittedName>
        <fullName evidence="2">Uncharacterized protein</fullName>
    </submittedName>
</protein>
<proteinExistence type="predicted"/>
<keyword evidence="1" id="KW-0812">Transmembrane</keyword>
<dbReference type="EMBL" id="JACSQD010000005">
    <property type="protein sequence ID" value="MBD7995864.1"/>
    <property type="molecule type" value="Genomic_DNA"/>
</dbReference>
<name>A0ABR8UTK1_9MICC</name>
<evidence type="ECO:0000313" key="3">
    <source>
        <dbReference type="Proteomes" id="UP000609874"/>
    </source>
</evidence>
<gene>
    <name evidence="2" type="ORF">H9639_11200</name>
</gene>
<comment type="caution">
    <text evidence="2">The sequence shown here is derived from an EMBL/GenBank/DDBJ whole genome shotgun (WGS) entry which is preliminary data.</text>
</comment>
<organism evidence="2 3">
    <name type="scientific">Arthrobacter gallicola</name>
    <dbReference type="NCBI Taxonomy" id="2762225"/>
    <lineage>
        <taxon>Bacteria</taxon>
        <taxon>Bacillati</taxon>
        <taxon>Actinomycetota</taxon>
        <taxon>Actinomycetes</taxon>
        <taxon>Micrococcales</taxon>
        <taxon>Micrococcaceae</taxon>
        <taxon>Arthrobacter</taxon>
    </lineage>
</organism>
<feature type="transmembrane region" description="Helical" evidence="1">
    <location>
        <begin position="39"/>
        <end position="57"/>
    </location>
</feature>
<evidence type="ECO:0000313" key="2">
    <source>
        <dbReference type="EMBL" id="MBD7995864.1"/>
    </source>
</evidence>
<sequence>MISAKAPDSVTMLDAASIVLVVAGALCATLISLPPRSQLAQATPLLFGFALTVRVIVDRQAAARHETVRTVKPKGKRLGSAAFLGAVIVPVLYFSAVPGHGWLALGYLFVGMGISASSLVESRKTDQEDPVNNDP</sequence>
<feature type="transmembrane region" description="Helical" evidence="1">
    <location>
        <begin position="78"/>
        <end position="96"/>
    </location>
</feature>
<keyword evidence="3" id="KW-1185">Reference proteome</keyword>
<feature type="transmembrane region" description="Helical" evidence="1">
    <location>
        <begin position="12"/>
        <end position="33"/>
    </location>
</feature>
<keyword evidence="1" id="KW-1133">Transmembrane helix</keyword>
<dbReference type="RefSeq" id="WP_191808172.1">
    <property type="nucleotide sequence ID" value="NZ_JACSQD010000005.1"/>
</dbReference>
<reference evidence="2 3" key="1">
    <citation type="submission" date="2020-08" db="EMBL/GenBank/DDBJ databases">
        <title>A Genomic Blueprint of the Chicken Gut Microbiome.</title>
        <authorList>
            <person name="Gilroy R."/>
            <person name="Ravi A."/>
            <person name="Getino M."/>
            <person name="Pursley I."/>
            <person name="Horton D.L."/>
            <person name="Alikhan N.-F."/>
            <person name="Baker D."/>
            <person name="Gharbi K."/>
            <person name="Hall N."/>
            <person name="Watson M."/>
            <person name="Adriaenssens E.M."/>
            <person name="Foster-Nyarko E."/>
            <person name="Jarju S."/>
            <person name="Secka A."/>
            <person name="Antonio M."/>
            <person name="Oren A."/>
            <person name="Chaudhuri R."/>
            <person name="La Ragione R.M."/>
            <person name="Hildebrand F."/>
            <person name="Pallen M.J."/>
        </authorList>
    </citation>
    <scope>NUCLEOTIDE SEQUENCE [LARGE SCALE GENOMIC DNA]</scope>
    <source>
        <strain evidence="2 3">Sa2CUA1</strain>
    </source>
</reference>
<keyword evidence="1" id="KW-0472">Membrane</keyword>
<accession>A0ABR8UTK1</accession>
<feature type="transmembrane region" description="Helical" evidence="1">
    <location>
        <begin position="102"/>
        <end position="120"/>
    </location>
</feature>